<evidence type="ECO:0000313" key="1">
    <source>
        <dbReference type="EMBL" id="MBB1087549.1"/>
    </source>
</evidence>
<protein>
    <submittedName>
        <fullName evidence="1">DUF3293 domain-containing protein</fullName>
    </submittedName>
</protein>
<dbReference type="Pfam" id="PF11697">
    <property type="entry name" value="DUF3293"/>
    <property type="match status" value="1"/>
</dbReference>
<keyword evidence="2" id="KW-1185">Reference proteome</keyword>
<gene>
    <name evidence="1" type="ORF">H4F99_03495</name>
</gene>
<dbReference type="InterPro" id="IPR021710">
    <property type="entry name" value="DUF3293"/>
</dbReference>
<accession>A0A7W3U282</accession>
<name>A0A7W3U282_9GAMM</name>
<reference evidence="1 2" key="1">
    <citation type="submission" date="2020-07" db="EMBL/GenBank/DDBJ databases">
        <authorList>
            <person name="Xu S."/>
            <person name="Li A."/>
        </authorList>
    </citation>
    <scope>NUCLEOTIDE SEQUENCE [LARGE SCALE GENOMIC DNA]</scope>
    <source>
        <strain evidence="1 2">SG-8</strain>
    </source>
</reference>
<dbReference type="AlphaFoldDB" id="A0A7W3U282"/>
<dbReference type="RefSeq" id="WP_182668332.1">
    <property type="nucleotide sequence ID" value="NZ_JACHTE010000002.1"/>
</dbReference>
<dbReference type="EMBL" id="JACHTE010000002">
    <property type="protein sequence ID" value="MBB1087549.1"/>
    <property type="molecule type" value="Genomic_DNA"/>
</dbReference>
<proteinExistence type="predicted"/>
<comment type="caution">
    <text evidence="1">The sequence shown here is derived from an EMBL/GenBank/DDBJ whole genome shotgun (WGS) entry which is preliminary data.</text>
</comment>
<evidence type="ECO:0000313" key="2">
    <source>
        <dbReference type="Proteomes" id="UP000552587"/>
    </source>
</evidence>
<dbReference type="Proteomes" id="UP000552587">
    <property type="component" value="Unassembled WGS sequence"/>
</dbReference>
<sequence>MQEFQVVDAAELAAAFVAARYVVRVDGDAIALEVGAPAVDLEAYCANRSYGYITAWNPASRPVPGTANAEASARLRARLESFDLELHPATSSDASGQWIEEGWLAAGIDRDVLDTLAVEFGQAGVLFWEHGEPVRLRMSVAAPDGAPDLPCVDWDCGRHWPGED</sequence>
<organism evidence="1 2">
    <name type="scientific">Marilutibacter penaei</name>
    <dbReference type="NCBI Taxonomy" id="2759900"/>
    <lineage>
        <taxon>Bacteria</taxon>
        <taxon>Pseudomonadati</taxon>
        <taxon>Pseudomonadota</taxon>
        <taxon>Gammaproteobacteria</taxon>
        <taxon>Lysobacterales</taxon>
        <taxon>Lysobacteraceae</taxon>
        <taxon>Marilutibacter</taxon>
    </lineage>
</organism>